<reference evidence="1 2" key="1">
    <citation type="submission" date="2016-04" db="EMBL/GenBank/DDBJ databases">
        <title>Draft genome of an Enterococcus thailandicus strain isolated from bovine feces.</title>
        <authorList>
            <person name="Beukers A.G."/>
            <person name="Zaheer R."/>
            <person name="Goji N."/>
            <person name="Cook S.R."/>
            <person name="Amoako K."/>
            <person name="Chaves A.V."/>
            <person name="Ward M.P."/>
            <person name="Mcallister T.A."/>
        </authorList>
    </citation>
    <scope>NUCLEOTIDE SEQUENCE [LARGE SCALE GENOMIC DNA]</scope>
    <source>
        <strain evidence="1 2">F0711D 46</strain>
    </source>
</reference>
<dbReference type="Proteomes" id="UP000078516">
    <property type="component" value="Unassembled WGS sequence"/>
</dbReference>
<sequence>MSDPYIKVYCSKETKRLFDSFFEKNKGILGTKANMFRVMVSNLPVLANQSNVRFSDPESKKLEQKISEIESLVVGKLDEMDQKLSYSLKNKCKTEEREDV</sequence>
<dbReference type="EMBL" id="LWMN01000003">
    <property type="protein sequence ID" value="OAQ56697.1"/>
    <property type="molecule type" value="Genomic_DNA"/>
</dbReference>
<keyword evidence="2" id="KW-1185">Reference proteome</keyword>
<dbReference type="RefSeq" id="WP_067481615.1">
    <property type="nucleotide sequence ID" value="NZ_LWMN01000003.1"/>
</dbReference>
<proteinExistence type="predicted"/>
<comment type="caution">
    <text evidence="1">The sequence shown here is derived from an EMBL/GenBank/DDBJ whole genome shotgun (WGS) entry which is preliminary data.</text>
</comment>
<organism evidence="1 2">
    <name type="scientific">Enterococcus thailandicus</name>
    <dbReference type="NCBI Taxonomy" id="417368"/>
    <lineage>
        <taxon>Bacteria</taxon>
        <taxon>Bacillati</taxon>
        <taxon>Bacillota</taxon>
        <taxon>Bacilli</taxon>
        <taxon>Lactobacillales</taxon>
        <taxon>Enterococcaceae</taxon>
        <taxon>Enterococcus</taxon>
    </lineage>
</organism>
<gene>
    <name evidence="1" type="ORF">A6E74_11975</name>
</gene>
<protein>
    <submittedName>
        <fullName evidence="1">Uncharacterized protein</fullName>
    </submittedName>
</protein>
<evidence type="ECO:0000313" key="2">
    <source>
        <dbReference type="Proteomes" id="UP000078516"/>
    </source>
</evidence>
<accession>A0A179EU13</accession>
<name>A0A179EU13_ENTTH</name>
<evidence type="ECO:0000313" key="1">
    <source>
        <dbReference type="EMBL" id="OAQ56697.1"/>
    </source>
</evidence>
<dbReference type="AlphaFoldDB" id="A0A179EU13"/>